<reference evidence="2 3" key="1">
    <citation type="submission" date="2015-04" db="EMBL/GenBank/DDBJ databases">
        <title>Lasius niger genome sequencing.</title>
        <authorList>
            <person name="Konorov E.A."/>
            <person name="Nikitin M.A."/>
            <person name="Kirill M.V."/>
            <person name="Chang P."/>
        </authorList>
    </citation>
    <scope>NUCLEOTIDE SEQUENCE [LARGE SCALE GENOMIC DNA]</scope>
    <source>
        <tissue evidence="2">Whole</tissue>
    </source>
</reference>
<organism evidence="2 3">
    <name type="scientific">Lasius niger</name>
    <name type="common">Black garden ant</name>
    <dbReference type="NCBI Taxonomy" id="67767"/>
    <lineage>
        <taxon>Eukaryota</taxon>
        <taxon>Metazoa</taxon>
        <taxon>Ecdysozoa</taxon>
        <taxon>Arthropoda</taxon>
        <taxon>Hexapoda</taxon>
        <taxon>Insecta</taxon>
        <taxon>Pterygota</taxon>
        <taxon>Neoptera</taxon>
        <taxon>Endopterygota</taxon>
        <taxon>Hymenoptera</taxon>
        <taxon>Apocrita</taxon>
        <taxon>Aculeata</taxon>
        <taxon>Formicoidea</taxon>
        <taxon>Formicidae</taxon>
        <taxon>Formicinae</taxon>
        <taxon>Lasius</taxon>
        <taxon>Lasius</taxon>
    </lineage>
</organism>
<accession>A0A0J7KEZ5</accession>
<protein>
    <submittedName>
        <fullName evidence="2">Surface antigen</fullName>
    </submittedName>
</protein>
<feature type="region of interest" description="Disordered" evidence="1">
    <location>
        <begin position="34"/>
        <end position="78"/>
    </location>
</feature>
<comment type="caution">
    <text evidence="2">The sequence shown here is derived from an EMBL/GenBank/DDBJ whole genome shotgun (WGS) entry which is preliminary data.</text>
</comment>
<evidence type="ECO:0000313" key="2">
    <source>
        <dbReference type="EMBL" id="KMQ88849.1"/>
    </source>
</evidence>
<keyword evidence="3" id="KW-1185">Reference proteome</keyword>
<dbReference type="Proteomes" id="UP000036403">
    <property type="component" value="Unassembled WGS sequence"/>
</dbReference>
<proteinExistence type="predicted"/>
<gene>
    <name evidence="2" type="ORF">RF55_11597</name>
</gene>
<feature type="compositionally biased region" description="Gly residues" evidence="1">
    <location>
        <begin position="38"/>
        <end position="52"/>
    </location>
</feature>
<dbReference type="AlphaFoldDB" id="A0A0J7KEZ5"/>
<evidence type="ECO:0000313" key="3">
    <source>
        <dbReference type="Proteomes" id="UP000036403"/>
    </source>
</evidence>
<evidence type="ECO:0000256" key="1">
    <source>
        <dbReference type="SAM" id="MobiDB-lite"/>
    </source>
</evidence>
<sequence>MVVRCVSMVRGGVWSGDMGVEGEEEDRKVAGEVLKMGDGSGMGDSGVYGEGGGTERENEKENGEKGVGNVGRKLKRGL</sequence>
<dbReference type="PaxDb" id="67767-A0A0J7KEZ5"/>
<dbReference type="EMBL" id="LBMM01008471">
    <property type="protein sequence ID" value="KMQ88849.1"/>
    <property type="molecule type" value="Genomic_DNA"/>
</dbReference>
<name>A0A0J7KEZ5_LASNI</name>
<feature type="compositionally biased region" description="Basic and acidic residues" evidence="1">
    <location>
        <begin position="53"/>
        <end position="64"/>
    </location>
</feature>